<gene>
    <name evidence="3" type="ORF">C4D60_Mb07t21800</name>
</gene>
<dbReference type="Pfam" id="PF00069">
    <property type="entry name" value="Pkinase"/>
    <property type="match status" value="1"/>
</dbReference>
<dbReference type="EMBL" id="PYDT01000005">
    <property type="protein sequence ID" value="THU61296.1"/>
    <property type="molecule type" value="Genomic_DNA"/>
</dbReference>
<dbReference type="STRING" id="52838.A0A4V6T4F4"/>
<dbReference type="PANTHER" id="PTHR48008">
    <property type="entry name" value="LEUCINE-RICH REPEAT RECEPTOR-LIKE PROTEIN KINASE IMK3-RELATED"/>
    <property type="match status" value="1"/>
</dbReference>
<organism evidence="3 4">
    <name type="scientific">Musa balbisiana</name>
    <name type="common">Banana</name>
    <dbReference type="NCBI Taxonomy" id="52838"/>
    <lineage>
        <taxon>Eukaryota</taxon>
        <taxon>Viridiplantae</taxon>
        <taxon>Streptophyta</taxon>
        <taxon>Embryophyta</taxon>
        <taxon>Tracheophyta</taxon>
        <taxon>Spermatophyta</taxon>
        <taxon>Magnoliopsida</taxon>
        <taxon>Liliopsida</taxon>
        <taxon>Zingiberales</taxon>
        <taxon>Musaceae</taxon>
        <taxon>Musa</taxon>
    </lineage>
</organism>
<feature type="domain" description="Protein kinase" evidence="2">
    <location>
        <begin position="87"/>
        <end position="368"/>
    </location>
</feature>
<dbReference type="AlphaFoldDB" id="A0A4V6T4F4"/>
<keyword evidence="1" id="KW-0812">Transmembrane</keyword>
<dbReference type="PANTHER" id="PTHR48008:SF13">
    <property type="entry name" value="PROTEIN KINASE SUPERFAMILY PROTEIN"/>
    <property type="match status" value="1"/>
</dbReference>
<protein>
    <recommendedName>
        <fullName evidence="2">Protein kinase domain-containing protein</fullName>
    </recommendedName>
</protein>
<comment type="caution">
    <text evidence="3">The sequence shown here is derived from an EMBL/GenBank/DDBJ whole genome shotgun (WGS) entry which is preliminary data.</text>
</comment>
<dbReference type="InterPro" id="IPR011009">
    <property type="entry name" value="Kinase-like_dom_sf"/>
</dbReference>
<accession>A0A4V6T4F4</accession>
<reference evidence="3 4" key="1">
    <citation type="journal article" date="2019" name="Nat. Plants">
        <title>Genome sequencing of Musa balbisiana reveals subgenome evolution and function divergence in polyploid bananas.</title>
        <authorList>
            <person name="Yao X."/>
        </authorList>
    </citation>
    <scope>NUCLEOTIDE SEQUENCE [LARGE SCALE GENOMIC DNA]</scope>
    <source>
        <strain evidence="4">cv. DH-PKW</strain>
        <tissue evidence="3">Leaves</tissue>
    </source>
</reference>
<evidence type="ECO:0000259" key="2">
    <source>
        <dbReference type="PROSITE" id="PS50011"/>
    </source>
</evidence>
<dbReference type="InterPro" id="IPR000719">
    <property type="entry name" value="Prot_kinase_dom"/>
</dbReference>
<evidence type="ECO:0000256" key="1">
    <source>
        <dbReference type="SAM" id="Phobius"/>
    </source>
</evidence>
<dbReference type="GO" id="GO:0004672">
    <property type="term" value="F:protein kinase activity"/>
    <property type="evidence" value="ECO:0007669"/>
    <property type="project" value="InterPro"/>
</dbReference>
<dbReference type="GO" id="GO:0005524">
    <property type="term" value="F:ATP binding"/>
    <property type="evidence" value="ECO:0007669"/>
    <property type="project" value="InterPro"/>
</dbReference>
<feature type="transmembrane region" description="Helical" evidence="1">
    <location>
        <begin position="6"/>
        <end position="30"/>
    </location>
</feature>
<keyword evidence="4" id="KW-1185">Reference proteome</keyword>
<keyword evidence="1" id="KW-1133">Transmembrane helix</keyword>
<evidence type="ECO:0000313" key="3">
    <source>
        <dbReference type="EMBL" id="THU61296.1"/>
    </source>
</evidence>
<dbReference type="Proteomes" id="UP000317650">
    <property type="component" value="Chromosome 7"/>
</dbReference>
<dbReference type="InterPro" id="IPR052451">
    <property type="entry name" value="Ser/Thr_kinase-like"/>
</dbReference>
<dbReference type="PROSITE" id="PS50011">
    <property type="entry name" value="PROTEIN_KINASE_DOM"/>
    <property type="match status" value="1"/>
</dbReference>
<name>A0A4V6T4F4_MUSBA</name>
<sequence>MERSHKIELLLGFLCSFLPLLVLLALCHYFRKRLRWRGRRKSESLEVGDERGGAGAEEEEEEEEELEAEGLAKFAGAESLTVHDILEAPGEVVGKSSYETLYRARIERSGSVVLLRFLRPSSAGRTGEVVLVARALGAVRHPNLVPLRAMYVGPRGEKLFLQPFYAAGSLKQFLRAGVAEAHRWDIILKLSLGIARGLDHLHTGLEKPIVHGNLKTNNIFLDADYQPHLADFGLHLMLNSAAAQEMLKASAAQGYKAPELVKLKDASKETDVYSLGIILFEMLAQKDPININFLHSKDFHLPISLRNLVLDHKISDVFDSELLNQSLDKNSSKAHGLLMLFQLAIACCSPSPASRPDTKHVISRLEVIA</sequence>
<proteinExistence type="predicted"/>
<evidence type="ECO:0000313" key="4">
    <source>
        <dbReference type="Proteomes" id="UP000317650"/>
    </source>
</evidence>
<dbReference type="Gene3D" id="1.10.510.10">
    <property type="entry name" value="Transferase(Phosphotransferase) domain 1"/>
    <property type="match status" value="1"/>
</dbReference>
<dbReference type="SUPFAM" id="SSF56112">
    <property type="entry name" value="Protein kinase-like (PK-like)"/>
    <property type="match status" value="1"/>
</dbReference>
<keyword evidence="1" id="KW-0472">Membrane</keyword>